<dbReference type="OrthoDB" id="457670at2"/>
<evidence type="ECO:0000313" key="6">
    <source>
        <dbReference type="EMBL" id="KVW92780.1"/>
    </source>
</evidence>
<dbReference type="EMBL" id="LDUG01000053">
    <property type="protein sequence ID" value="KVW92780.1"/>
    <property type="molecule type" value="Genomic_DNA"/>
</dbReference>
<feature type="transmembrane region" description="Helical" evidence="5">
    <location>
        <begin position="12"/>
        <end position="42"/>
    </location>
</feature>
<evidence type="ECO:0000256" key="4">
    <source>
        <dbReference type="ARBA" id="ARBA00023136"/>
    </source>
</evidence>
<name>A0A106BHW0_THIDE</name>
<dbReference type="InterPro" id="IPR002781">
    <property type="entry name" value="TM_pro_TauE-like"/>
</dbReference>
<feature type="transmembrane region" description="Helical" evidence="5">
    <location>
        <begin position="217"/>
        <end position="237"/>
    </location>
</feature>
<sequence>MPELAPALLAAYVGLGLAVGFVAGLLGVGGGLIIVPVLILLLHAQGLAAGMEPQLALGTSLASILFTSLASMRAHHRHGAVEWPLVRRIAPGIVLGTLAGAMLAAQMPARVLKLFFVAFLFYAAIQMWLDFKPAPHRELPGRGGTTLAGGVIGAVSSWVGIGGGTLSVPFMLWHNVPLHRAIATSAAIGFPIAIAGTAGYLLGGWDVGGRPAGSLGFVYLPALAGIALGSVLTAPLGARTAHRLPVRPLKRFFALLLLALALRMVWTF</sequence>
<comment type="caution">
    <text evidence="6">The sequence shown here is derived from an EMBL/GenBank/DDBJ whole genome shotgun (WGS) entry which is preliminary data.</text>
</comment>
<dbReference type="STRING" id="1123392.GCA_000376425_02190"/>
<keyword evidence="3 5" id="KW-1133">Transmembrane helix</keyword>
<dbReference type="RefSeq" id="WP_059758942.1">
    <property type="nucleotide sequence ID" value="NZ_LDUG01000053.1"/>
</dbReference>
<evidence type="ECO:0000256" key="5">
    <source>
        <dbReference type="RuleBase" id="RU363041"/>
    </source>
</evidence>
<evidence type="ECO:0000256" key="2">
    <source>
        <dbReference type="ARBA" id="ARBA00022692"/>
    </source>
</evidence>
<protein>
    <recommendedName>
        <fullName evidence="5">Probable membrane transporter protein</fullName>
    </recommendedName>
</protein>
<feature type="transmembrane region" description="Helical" evidence="5">
    <location>
        <begin position="249"/>
        <end position="266"/>
    </location>
</feature>
<feature type="transmembrane region" description="Helical" evidence="5">
    <location>
        <begin position="111"/>
        <end position="129"/>
    </location>
</feature>
<keyword evidence="4 5" id="KW-0472">Membrane</keyword>
<dbReference type="GO" id="GO:0005886">
    <property type="term" value="C:plasma membrane"/>
    <property type="evidence" value="ECO:0007669"/>
    <property type="project" value="UniProtKB-SubCell"/>
</dbReference>
<comment type="similarity">
    <text evidence="5">Belongs to the 4-toluene sulfonate uptake permease (TSUP) (TC 2.A.102) family.</text>
</comment>
<dbReference type="PANTHER" id="PTHR43483:SF3">
    <property type="entry name" value="MEMBRANE TRANSPORTER PROTEIN HI_0806-RELATED"/>
    <property type="match status" value="1"/>
</dbReference>
<keyword evidence="5" id="KW-1003">Cell membrane</keyword>
<evidence type="ECO:0000256" key="3">
    <source>
        <dbReference type="ARBA" id="ARBA00022989"/>
    </source>
</evidence>
<reference evidence="6 7" key="1">
    <citation type="journal article" date="2015" name="Appl. Environ. Microbiol.">
        <title>Aerobic and Anaerobic Thiosulfate Oxidation by a Cold-Adapted, Subglacial Chemoautotroph.</title>
        <authorList>
            <person name="Harrold Z.R."/>
            <person name="Skidmore M.L."/>
            <person name="Hamilton T.L."/>
            <person name="Desch L."/>
            <person name="Amada K."/>
            <person name="van Gelder W."/>
            <person name="Glover K."/>
            <person name="Roden E.E."/>
            <person name="Boyd E.S."/>
        </authorList>
    </citation>
    <scope>NUCLEOTIDE SEQUENCE [LARGE SCALE GENOMIC DNA]</scope>
    <source>
        <strain evidence="6 7">RG</strain>
    </source>
</reference>
<comment type="subcellular location">
    <subcellularLocation>
        <location evidence="5">Cell membrane</location>
        <topology evidence="5">Multi-pass membrane protein</topology>
    </subcellularLocation>
    <subcellularLocation>
        <location evidence="1">Membrane</location>
        <topology evidence="1">Multi-pass membrane protein</topology>
    </subcellularLocation>
</comment>
<feature type="transmembrane region" description="Helical" evidence="5">
    <location>
        <begin position="185"/>
        <end position="205"/>
    </location>
</feature>
<keyword evidence="7" id="KW-1185">Reference proteome</keyword>
<keyword evidence="2 5" id="KW-0812">Transmembrane</keyword>
<gene>
    <name evidence="6" type="ORF">ABW22_15545</name>
</gene>
<dbReference type="Pfam" id="PF01925">
    <property type="entry name" value="TauE"/>
    <property type="match status" value="1"/>
</dbReference>
<feature type="transmembrane region" description="Helical" evidence="5">
    <location>
        <begin position="149"/>
        <end position="173"/>
    </location>
</feature>
<dbReference type="Proteomes" id="UP000064243">
    <property type="component" value="Unassembled WGS sequence"/>
</dbReference>
<accession>A0A106BHW0</accession>
<evidence type="ECO:0000256" key="1">
    <source>
        <dbReference type="ARBA" id="ARBA00004141"/>
    </source>
</evidence>
<organism evidence="6 7">
    <name type="scientific">Thiobacillus denitrificans</name>
    <dbReference type="NCBI Taxonomy" id="36861"/>
    <lineage>
        <taxon>Bacteria</taxon>
        <taxon>Pseudomonadati</taxon>
        <taxon>Pseudomonadota</taxon>
        <taxon>Betaproteobacteria</taxon>
        <taxon>Nitrosomonadales</taxon>
        <taxon>Thiobacillaceae</taxon>
        <taxon>Thiobacillus</taxon>
    </lineage>
</organism>
<proteinExistence type="inferred from homology"/>
<dbReference type="AlphaFoldDB" id="A0A106BHW0"/>
<dbReference type="PANTHER" id="PTHR43483">
    <property type="entry name" value="MEMBRANE TRANSPORTER PROTEIN HI_0806-RELATED"/>
    <property type="match status" value="1"/>
</dbReference>
<evidence type="ECO:0000313" key="7">
    <source>
        <dbReference type="Proteomes" id="UP000064243"/>
    </source>
</evidence>
<dbReference type="PATRIC" id="fig|36861.3.peg.2961"/>